<dbReference type="InParanoid" id="A0A059CAW9"/>
<evidence type="ECO:0000313" key="1">
    <source>
        <dbReference type="EMBL" id="KCW75326.1"/>
    </source>
</evidence>
<gene>
    <name evidence="1" type="ORF">EUGRSUZ_E04073</name>
</gene>
<reference evidence="1" key="1">
    <citation type="submission" date="2013-07" db="EMBL/GenBank/DDBJ databases">
        <title>The genome of Eucalyptus grandis.</title>
        <authorList>
            <person name="Schmutz J."/>
            <person name="Hayes R."/>
            <person name="Myburg A."/>
            <person name="Tuskan G."/>
            <person name="Grattapaglia D."/>
            <person name="Rokhsar D.S."/>
        </authorList>
    </citation>
    <scope>NUCLEOTIDE SEQUENCE</scope>
    <source>
        <tissue evidence="1">Leaf extractions</tissue>
    </source>
</reference>
<sequence length="78" mass="8820">MRLPATPTIISAVDICLTSLAPYPKRDHIKVCRSPNRKVRDSLGARICRCFQVQIGLLINVQDVSVMSVSTWVYIYLK</sequence>
<dbReference type="Gramene" id="KCW75326">
    <property type="protein sequence ID" value="KCW75326"/>
    <property type="gene ID" value="EUGRSUZ_E04073"/>
</dbReference>
<dbReference type="AlphaFoldDB" id="A0A059CAW9"/>
<proteinExistence type="predicted"/>
<dbReference type="EMBL" id="KK198757">
    <property type="protein sequence ID" value="KCW75326.1"/>
    <property type="molecule type" value="Genomic_DNA"/>
</dbReference>
<name>A0A059CAW9_EUCGR</name>
<protein>
    <submittedName>
        <fullName evidence="1">Uncharacterized protein</fullName>
    </submittedName>
</protein>
<organism evidence="1">
    <name type="scientific">Eucalyptus grandis</name>
    <name type="common">Flooded gum</name>
    <dbReference type="NCBI Taxonomy" id="71139"/>
    <lineage>
        <taxon>Eukaryota</taxon>
        <taxon>Viridiplantae</taxon>
        <taxon>Streptophyta</taxon>
        <taxon>Embryophyta</taxon>
        <taxon>Tracheophyta</taxon>
        <taxon>Spermatophyta</taxon>
        <taxon>Magnoliopsida</taxon>
        <taxon>eudicotyledons</taxon>
        <taxon>Gunneridae</taxon>
        <taxon>Pentapetalae</taxon>
        <taxon>rosids</taxon>
        <taxon>malvids</taxon>
        <taxon>Myrtales</taxon>
        <taxon>Myrtaceae</taxon>
        <taxon>Myrtoideae</taxon>
        <taxon>Eucalypteae</taxon>
        <taxon>Eucalyptus</taxon>
    </lineage>
</organism>
<accession>A0A059CAW9</accession>